<dbReference type="GO" id="GO:0006508">
    <property type="term" value="P:proteolysis"/>
    <property type="evidence" value="ECO:0007669"/>
    <property type="project" value="UniProtKB-KW"/>
</dbReference>
<evidence type="ECO:0000256" key="2">
    <source>
        <dbReference type="ARBA" id="ARBA00022723"/>
    </source>
</evidence>
<dbReference type="GO" id="GO:0004222">
    <property type="term" value="F:metalloendopeptidase activity"/>
    <property type="evidence" value="ECO:0007669"/>
    <property type="project" value="InterPro"/>
</dbReference>
<evidence type="ECO:0000256" key="6">
    <source>
        <dbReference type="RuleBase" id="RU003983"/>
    </source>
</evidence>
<dbReference type="InterPro" id="IPR052173">
    <property type="entry name" value="Beta-lactam_resp_regulator"/>
</dbReference>
<sequence>MILLLVVAALPWIMSVALRTYCGPVDDDAAPLATVTVIPVLVAVTAFSVAASTTALASVLIASPPAIAIAAGFGMIGWVVYRLALAAGHIARVVASSRDAAKFAAEADVRGGTVLVESTEPDAFAVASGGGAVVITTALVAALSDAELTAVIEHERAHLRFRHTFFTQTVELAAQFDPLLRPVVGHVRHAAERHADEWAARYDRHATMSALAKTVLLRAHLARHSTSLSSTGGDVVRRVRALTAPPPPPPRRSVVIAALVSITAFAAISLGLFDVAQDVIVPEVGENPTSVFR</sequence>
<reference evidence="9 10" key="1">
    <citation type="submission" date="2020-03" db="EMBL/GenBank/DDBJ databases">
        <title>Screen low temperature-resistant strains for efficient degradation of petroleum hydrocarbons under the low temperature.</title>
        <authorList>
            <person name="Wang Y."/>
            <person name="Chen J."/>
        </authorList>
    </citation>
    <scope>NUCLEOTIDE SEQUENCE [LARGE SCALE GENOMIC DNA]</scope>
    <source>
        <strain evidence="9 10">KB1</strain>
    </source>
</reference>
<proteinExistence type="inferred from homology"/>
<evidence type="ECO:0000256" key="4">
    <source>
        <dbReference type="ARBA" id="ARBA00022833"/>
    </source>
</evidence>
<comment type="similarity">
    <text evidence="6">Belongs to the peptidase M48 family.</text>
</comment>
<keyword evidence="4 6" id="KW-0862">Zinc</keyword>
<dbReference type="CDD" id="cd07326">
    <property type="entry name" value="M56_BlaR1_MecR1_like"/>
    <property type="match status" value="1"/>
</dbReference>
<keyword evidence="1 6" id="KW-0645">Protease</keyword>
<feature type="transmembrane region" description="Helical" evidence="7">
    <location>
        <begin position="29"/>
        <end position="49"/>
    </location>
</feature>
<evidence type="ECO:0000259" key="8">
    <source>
        <dbReference type="Pfam" id="PF01435"/>
    </source>
</evidence>
<evidence type="ECO:0000313" key="9">
    <source>
        <dbReference type="EMBL" id="QIP43508.1"/>
    </source>
</evidence>
<dbReference type="EMBL" id="CP050124">
    <property type="protein sequence ID" value="QIP43508.1"/>
    <property type="molecule type" value="Genomic_DNA"/>
</dbReference>
<name>A0A6G9D2X1_RHOER</name>
<gene>
    <name evidence="9" type="ORF">G9444_6265</name>
</gene>
<dbReference type="InterPro" id="IPR036291">
    <property type="entry name" value="NAD(P)-bd_dom_sf"/>
</dbReference>
<dbReference type="InterPro" id="IPR001915">
    <property type="entry name" value="Peptidase_M48"/>
</dbReference>
<evidence type="ECO:0000256" key="5">
    <source>
        <dbReference type="ARBA" id="ARBA00023049"/>
    </source>
</evidence>
<feature type="transmembrane region" description="Helical" evidence="7">
    <location>
        <begin position="56"/>
        <end position="81"/>
    </location>
</feature>
<evidence type="ECO:0000256" key="3">
    <source>
        <dbReference type="ARBA" id="ARBA00022801"/>
    </source>
</evidence>
<evidence type="ECO:0000313" key="10">
    <source>
        <dbReference type="Proteomes" id="UP000502345"/>
    </source>
</evidence>
<accession>A0A6G9D2X1</accession>
<organism evidence="9 10">
    <name type="scientific">Rhodococcus erythropolis</name>
    <name type="common">Arthrobacter picolinophilus</name>
    <dbReference type="NCBI Taxonomy" id="1833"/>
    <lineage>
        <taxon>Bacteria</taxon>
        <taxon>Bacillati</taxon>
        <taxon>Actinomycetota</taxon>
        <taxon>Actinomycetes</taxon>
        <taxon>Mycobacteriales</taxon>
        <taxon>Nocardiaceae</taxon>
        <taxon>Rhodococcus</taxon>
        <taxon>Rhodococcus erythropolis group</taxon>
    </lineage>
</organism>
<evidence type="ECO:0000256" key="1">
    <source>
        <dbReference type="ARBA" id="ARBA00022670"/>
    </source>
</evidence>
<evidence type="ECO:0000256" key="7">
    <source>
        <dbReference type="SAM" id="Phobius"/>
    </source>
</evidence>
<keyword evidence="7" id="KW-1133">Transmembrane helix</keyword>
<feature type="domain" description="Peptidase M48" evidence="8">
    <location>
        <begin position="103"/>
        <end position="171"/>
    </location>
</feature>
<keyword evidence="3 6" id="KW-0378">Hydrolase</keyword>
<dbReference type="Proteomes" id="UP000502345">
    <property type="component" value="Chromosome"/>
</dbReference>
<protein>
    <submittedName>
        <fullName evidence="9">Peptidase M48</fullName>
    </submittedName>
</protein>
<dbReference type="GO" id="GO:0046872">
    <property type="term" value="F:metal ion binding"/>
    <property type="evidence" value="ECO:0007669"/>
    <property type="project" value="UniProtKB-KW"/>
</dbReference>
<dbReference type="PANTHER" id="PTHR34978:SF3">
    <property type="entry name" value="SLR0241 PROTEIN"/>
    <property type="match status" value="1"/>
</dbReference>
<dbReference type="Gene3D" id="3.30.2010.10">
    <property type="entry name" value="Metalloproteases ('zincins'), catalytic domain"/>
    <property type="match status" value="1"/>
</dbReference>
<dbReference type="SUPFAM" id="SSF51735">
    <property type="entry name" value="NAD(P)-binding Rossmann-fold domains"/>
    <property type="match status" value="1"/>
</dbReference>
<dbReference type="PANTHER" id="PTHR34978">
    <property type="entry name" value="POSSIBLE SENSOR-TRANSDUCER PROTEIN BLAR"/>
    <property type="match status" value="1"/>
</dbReference>
<comment type="cofactor">
    <cofactor evidence="6">
        <name>Zn(2+)</name>
        <dbReference type="ChEBI" id="CHEBI:29105"/>
    </cofactor>
    <text evidence="6">Binds 1 zinc ion per subunit.</text>
</comment>
<dbReference type="AlphaFoldDB" id="A0A6G9D2X1"/>
<keyword evidence="7" id="KW-0472">Membrane</keyword>
<keyword evidence="7" id="KW-0812">Transmembrane</keyword>
<keyword evidence="5 6" id="KW-0482">Metalloprotease</keyword>
<dbReference type="RefSeq" id="WP_030537377.1">
    <property type="nucleotide sequence ID" value="NZ_AP018733.1"/>
</dbReference>
<dbReference type="Pfam" id="PF01435">
    <property type="entry name" value="Peptidase_M48"/>
    <property type="match status" value="1"/>
</dbReference>
<keyword evidence="2" id="KW-0479">Metal-binding</keyword>